<feature type="transmembrane region" description="Helical" evidence="1">
    <location>
        <begin position="84"/>
        <end position="105"/>
    </location>
</feature>
<comment type="caution">
    <text evidence="2">The sequence shown here is derived from an EMBL/GenBank/DDBJ whole genome shotgun (WGS) entry which is preliminary data.</text>
</comment>
<feature type="non-terminal residue" evidence="2">
    <location>
        <position position="1"/>
    </location>
</feature>
<keyword evidence="1" id="KW-1133">Transmembrane helix</keyword>
<feature type="transmembrane region" description="Helical" evidence="1">
    <location>
        <begin position="41"/>
        <end position="64"/>
    </location>
</feature>
<name>A0AAN5CDR1_9BILA</name>
<evidence type="ECO:0000256" key="1">
    <source>
        <dbReference type="SAM" id="Phobius"/>
    </source>
</evidence>
<keyword evidence="1" id="KW-0812">Transmembrane</keyword>
<keyword evidence="3" id="KW-1185">Reference proteome</keyword>
<evidence type="ECO:0000313" key="3">
    <source>
        <dbReference type="Proteomes" id="UP001328107"/>
    </source>
</evidence>
<dbReference type="PANTHER" id="PTHR45907">
    <property type="entry name" value="SERPENTINE RECEPTOR, CLASS J"/>
    <property type="match status" value="1"/>
</dbReference>
<dbReference type="Pfam" id="PF10326">
    <property type="entry name" value="7TM_GPCR_Str"/>
    <property type="match status" value="1"/>
</dbReference>
<evidence type="ECO:0008006" key="4">
    <source>
        <dbReference type="Google" id="ProtNLM"/>
    </source>
</evidence>
<dbReference type="AlphaFoldDB" id="A0AAN5CDR1"/>
<gene>
    <name evidence="2" type="ORF">PMAYCL1PPCAC_09169</name>
</gene>
<keyword evidence="1" id="KW-0472">Membrane</keyword>
<dbReference type="InterPro" id="IPR019423">
    <property type="entry name" value="7TM_GPCR_serpentine_rcpt_Srj"/>
</dbReference>
<dbReference type="EMBL" id="BTRK01000002">
    <property type="protein sequence ID" value="GMR38974.1"/>
    <property type="molecule type" value="Genomic_DNA"/>
</dbReference>
<organism evidence="2 3">
    <name type="scientific">Pristionchus mayeri</name>
    <dbReference type="NCBI Taxonomy" id="1317129"/>
    <lineage>
        <taxon>Eukaryota</taxon>
        <taxon>Metazoa</taxon>
        <taxon>Ecdysozoa</taxon>
        <taxon>Nematoda</taxon>
        <taxon>Chromadorea</taxon>
        <taxon>Rhabditida</taxon>
        <taxon>Rhabditina</taxon>
        <taxon>Diplogasteromorpha</taxon>
        <taxon>Diplogasteroidea</taxon>
        <taxon>Neodiplogasteridae</taxon>
        <taxon>Pristionchus</taxon>
    </lineage>
</organism>
<evidence type="ECO:0000313" key="2">
    <source>
        <dbReference type="EMBL" id="GMR38974.1"/>
    </source>
</evidence>
<accession>A0AAN5CDR1</accession>
<sequence length="110" mass="12859">LFQIYLEFLRFVPSTLCFILNGMLARMIFKKKNKDLGTYRYALLTFVISDILNGFMHLVVMPIAETYKNAFVQGGHSWWRTRTAVCFCLGIFSLTFPILLFNFLYRLVAV</sequence>
<reference evidence="3" key="1">
    <citation type="submission" date="2022-10" db="EMBL/GenBank/DDBJ databases">
        <title>Genome assembly of Pristionchus species.</title>
        <authorList>
            <person name="Yoshida K."/>
            <person name="Sommer R.J."/>
        </authorList>
    </citation>
    <scope>NUCLEOTIDE SEQUENCE [LARGE SCALE GENOMIC DNA]</scope>
    <source>
        <strain evidence="3">RS5460</strain>
    </source>
</reference>
<dbReference type="Proteomes" id="UP001328107">
    <property type="component" value="Unassembled WGS sequence"/>
</dbReference>
<feature type="non-terminal residue" evidence="2">
    <location>
        <position position="110"/>
    </location>
</feature>
<feature type="transmembrane region" description="Helical" evidence="1">
    <location>
        <begin position="12"/>
        <end position="29"/>
    </location>
</feature>
<protein>
    <recommendedName>
        <fullName evidence="4">G protein-coupled receptor</fullName>
    </recommendedName>
</protein>
<dbReference type="InterPro" id="IPR019428">
    <property type="entry name" value="7TM_GPCR_serpentine_rcpt_Str"/>
</dbReference>
<dbReference type="PANTHER" id="PTHR45907:SF16">
    <property type="entry name" value="SERPENTINE RECEPTOR, CLASS J"/>
    <property type="match status" value="1"/>
</dbReference>
<proteinExistence type="predicted"/>